<sequence>MWAVRQDSERDSRRHWKRESGWRPQPMGYCLLGSWRGTKGCGQTCRQSGVSATCPRARGRPLGASHAASQAAALLESVDSGHFWPRSFTQLPSPIGTTEATEQCCPPPTNADLTLHNCAYQSLISISHVNYSLQ</sequence>
<name>A0A448XCK1_9PLAT</name>
<reference evidence="2" key="1">
    <citation type="submission" date="2018-11" db="EMBL/GenBank/DDBJ databases">
        <authorList>
            <consortium name="Pathogen Informatics"/>
        </authorList>
    </citation>
    <scope>NUCLEOTIDE SEQUENCE</scope>
</reference>
<evidence type="ECO:0000256" key="1">
    <source>
        <dbReference type="SAM" id="MobiDB-lite"/>
    </source>
</evidence>
<evidence type="ECO:0000313" key="2">
    <source>
        <dbReference type="EMBL" id="VEL33686.1"/>
    </source>
</evidence>
<protein>
    <submittedName>
        <fullName evidence="2">Uncharacterized protein</fullName>
    </submittedName>
</protein>
<keyword evidence="3" id="KW-1185">Reference proteome</keyword>
<feature type="region of interest" description="Disordered" evidence="1">
    <location>
        <begin position="1"/>
        <end position="20"/>
    </location>
</feature>
<proteinExistence type="predicted"/>
<comment type="caution">
    <text evidence="2">The sequence shown here is derived from an EMBL/GenBank/DDBJ whole genome shotgun (WGS) entry which is preliminary data.</text>
</comment>
<evidence type="ECO:0000313" key="3">
    <source>
        <dbReference type="Proteomes" id="UP000784294"/>
    </source>
</evidence>
<dbReference type="AlphaFoldDB" id="A0A448XCK1"/>
<feature type="compositionally biased region" description="Basic and acidic residues" evidence="1">
    <location>
        <begin position="1"/>
        <end position="12"/>
    </location>
</feature>
<organism evidence="2 3">
    <name type="scientific">Protopolystoma xenopodis</name>
    <dbReference type="NCBI Taxonomy" id="117903"/>
    <lineage>
        <taxon>Eukaryota</taxon>
        <taxon>Metazoa</taxon>
        <taxon>Spiralia</taxon>
        <taxon>Lophotrochozoa</taxon>
        <taxon>Platyhelminthes</taxon>
        <taxon>Monogenea</taxon>
        <taxon>Polyopisthocotylea</taxon>
        <taxon>Polystomatidea</taxon>
        <taxon>Polystomatidae</taxon>
        <taxon>Protopolystoma</taxon>
    </lineage>
</organism>
<dbReference type="Proteomes" id="UP000784294">
    <property type="component" value="Unassembled WGS sequence"/>
</dbReference>
<gene>
    <name evidence="2" type="ORF">PXEA_LOCUS27126</name>
</gene>
<dbReference type="EMBL" id="CAAALY010246222">
    <property type="protein sequence ID" value="VEL33686.1"/>
    <property type="molecule type" value="Genomic_DNA"/>
</dbReference>
<accession>A0A448XCK1</accession>